<dbReference type="PRINTS" id="PR01576">
    <property type="entry name" value="PDEFORMYLASE"/>
</dbReference>
<comment type="function">
    <text evidence="2">Removes the formyl group from the N-terminal Met of newly synthesized proteins. Requires at least a dipeptide for an efficient rate of reaction. N-terminal L-methionine is a prerequisite for activity but the enzyme has broad specificity at other positions.</text>
</comment>
<evidence type="ECO:0000256" key="1">
    <source>
        <dbReference type="ARBA" id="ARBA00010759"/>
    </source>
</evidence>
<feature type="active site" evidence="2">
    <location>
        <position position="160"/>
    </location>
</feature>
<keyword evidence="4" id="KW-1185">Reference proteome</keyword>
<dbReference type="EMBL" id="JACHKY010000003">
    <property type="protein sequence ID" value="MBB4798097.1"/>
    <property type="molecule type" value="Genomic_DNA"/>
</dbReference>
<dbReference type="CDD" id="cd00487">
    <property type="entry name" value="Pep_deformylase"/>
    <property type="match status" value="1"/>
</dbReference>
<comment type="caution">
    <text evidence="3">The sequence shown here is derived from an EMBL/GenBank/DDBJ whole genome shotgun (WGS) entry which is preliminary data.</text>
</comment>
<dbReference type="PANTHER" id="PTHR10458">
    <property type="entry name" value="PEPTIDE DEFORMYLASE"/>
    <property type="match status" value="1"/>
</dbReference>
<dbReference type="InterPro" id="IPR023635">
    <property type="entry name" value="Peptide_deformylase"/>
</dbReference>
<dbReference type="RefSeq" id="WP_184269308.1">
    <property type="nucleotide sequence ID" value="NZ_JACHKY010000003.1"/>
</dbReference>
<comment type="similarity">
    <text evidence="1 2">Belongs to the polypeptide deformylase family.</text>
</comment>
<dbReference type="NCBIfam" id="NF001159">
    <property type="entry name" value="PRK00150.1-3"/>
    <property type="match status" value="1"/>
</dbReference>
<feature type="binding site" evidence="2">
    <location>
        <position position="159"/>
    </location>
    <ligand>
        <name>Fe cation</name>
        <dbReference type="ChEBI" id="CHEBI:24875"/>
    </ligand>
</feature>
<dbReference type="Pfam" id="PF01327">
    <property type="entry name" value="Pep_deformylase"/>
    <property type="match status" value="1"/>
</dbReference>
<sequence length="193" mass="21595">MAIRRILTIDNAADLAILKAVSPPVEGGVTDELRALMDDMLETMYAAPGIGLAAAQIGELKRVVVMDLGDNPVEGASDDPEAEESEDLQLARRNPRFFVNPEVVWASDEMYAYEEGCLSVPDYYDAVERPARIRVRYMDYAGQQIEEEIEGLYAVCFQHELDHLNGVLFIDHLSRLRRERAVAKVKKNARLAA</sequence>
<dbReference type="SUPFAM" id="SSF56420">
    <property type="entry name" value="Peptide deformylase"/>
    <property type="match status" value="1"/>
</dbReference>
<dbReference type="PANTHER" id="PTHR10458:SF22">
    <property type="entry name" value="PEPTIDE DEFORMYLASE"/>
    <property type="match status" value="1"/>
</dbReference>
<dbReference type="Gene3D" id="3.90.45.10">
    <property type="entry name" value="Peptide deformylase"/>
    <property type="match status" value="1"/>
</dbReference>
<dbReference type="PIRSF" id="PIRSF004749">
    <property type="entry name" value="Pep_def"/>
    <property type="match status" value="1"/>
</dbReference>
<dbReference type="Proteomes" id="UP000539957">
    <property type="component" value="Unassembled WGS sequence"/>
</dbReference>
<evidence type="ECO:0000313" key="4">
    <source>
        <dbReference type="Proteomes" id="UP000539957"/>
    </source>
</evidence>
<name>A0A7W7IPI1_9CAUL</name>
<dbReference type="GO" id="GO:0042586">
    <property type="term" value="F:peptide deformylase activity"/>
    <property type="evidence" value="ECO:0007669"/>
    <property type="project" value="UniProtKB-UniRule"/>
</dbReference>
<dbReference type="EC" id="3.5.1.88" evidence="2"/>
<evidence type="ECO:0000256" key="2">
    <source>
        <dbReference type="HAMAP-Rule" id="MF_00163"/>
    </source>
</evidence>
<dbReference type="HAMAP" id="MF_00163">
    <property type="entry name" value="Pep_deformylase"/>
    <property type="match status" value="1"/>
</dbReference>
<reference evidence="3 4" key="1">
    <citation type="submission" date="2020-08" db="EMBL/GenBank/DDBJ databases">
        <title>Functional genomics of gut bacteria from endangered species of beetles.</title>
        <authorList>
            <person name="Carlos-Shanley C."/>
        </authorList>
    </citation>
    <scope>NUCLEOTIDE SEQUENCE [LARGE SCALE GENOMIC DNA]</scope>
    <source>
        <strain evidence="3 4">S00123</strain>
    </source>
</reference>
<feature type="binding site" evidence="2">
    <location>
        <position position="163"/>
    </location>
    <ligand>
        <name>Fe cation</name>
        <dbReference type="ChEBI" id="CHEBI:24875"/>
    </ligand>
</feature>
<keyword evidence="2" id="KW-0648">Protein biosynthesis</keyword>
<dbReference type="GO" id="GO:0006412">
    <property type="term" value="P:translation"/>
    <property type="evidence" value="ECO:0007669"/>
    <property type="project" value="UniProtKB-UniRule"/>
</dbReference>
<comment type="catalytic activity">
    <reaction evidence="2">
        <text>N-terminal N-formyl-L-methionyl-[peptide] + H2O = N-terminal L-methionyl-[peptide] + formate</text>
        <dbReference type="Rhea" id="RHEA:24420"/>
        <dbReference type="Rhea" id="RHEA-COMP:10639"/>
        <dbReference type="Rhea" id="RHEA-COMP:10640"/>
        <dbReference type="ChEBI" id="CHEBI:15377"/>
        <dbReference type="ChEBI" id="CHEBI:15740"/>
        <dbReference type="ChEBI" id="CHEBI:49298"/>
        <dbReference type="ChEBI" id="CHEBI:64731"/>
        <dbReference type="EC" id="3.5.1.88"/>
    </reaction>
</comment>
<feature type="binding site" evidence="2">
    <location>
        <position position="117"/>
    </location>
    <ligand>
        <name>Fe cation</name>
        <dbReference type="ChEBI" id="CHEBI:24875"/>
    </ligand>
</feature>
<proteinExistence type="inferred from homology"/>
<gene>
    <name evidence="2" type="primary">def</name>
    <name evidence="3" type="ORF">HNP32_001841</name>
</gene>
<organism evidence="3 4">
    <name type="scientific">Brevundimonas bullata</name>
    <dbReference type="NCBI Taxonomy" id="13160"/>
    <lineage>
        <taxon>Bacteria</taxon>
        <taxon>Pseudomonadati</taxon>
        <taxon>Pseudomonadota</taxon>
        <taxon>Alphaproteobacteria</taxon>
        <taxon>Caulobacterales</taxon>
        <taxon>Caulobacteraceae</taxon>
        <taxon>Brevundimonas</taxon>
    </lineage>
</organism>
<comment type="cofactor">
    <cofactor evidence="2">
        <name>Fe(2+)</name>
        <dbReference type="ChEBI" id="CHEBI:29033"/>
    </cofactor>
    <text evidence="2">Binds 1 Fe(2+) ion.</text>
</comment>
<dbReference type="InterPro" id="IPR036821">
    <property type="entry name" value="Peptide_deformylase_sf"/>
</dbReference>
<keyword evidence="2 3" id="KW-0378">Hydrolase</keyword>
<dbReference type="AlphaFoldDB" id="A0A7W7IPI1"/>
<accession>A0A7W7IPI1</accession>
<evidence type="ECO:0000313" key="3">
    <source>
        <dbReference type="EMBL" id="MBB4798097.1"/>
    </source>
</evidence>
<keyword evidence="2" id="KW-0408">Iron</keyword>
<protein>
    <recommendedName>
        <fullName evidence="2">Peptide deformylase</fullName>
        <shortName evidence="2">PDF</shortName>
        <ecNumber evidence="2">3.5.1.88</ecNumber>
    </recommendedName>
    <alternativeName>
        <fullName evidence="2">Polypeptide deformylase</fullName>
    </alternativeName>
</protein>
<dbReference type="GO" id="GO:0046872">
    <property type="term" value="F:metal ion binding"/>
    <property type="evidence" value="ECO:0007669"/>
    <property type="project" value="UniProtKB-KW"/>
</dbReference>
<keyword evidence="2" id="KW-0479">Metal-binding</keyword>